<feature type="compositionally biased region" description="Basic and acidic residues" evidence="1">
    <location>
        <begin position="1"/>
        <end position="20"/>
    </location>
</feature>
<feature type="domain" description="Small EDRK-rich factor-like N-terminal" evidence="2">
    <location>
        <begin position="1"/>
        <end position="37"/>
    </location>
</feature>
<keyword evidence="4" id="KW-1185">Reference proteome</keyword>
<dbReference type="OrthoDB" id="18018at2759"/>
<evidence type="ECO:0000259" key="2">
    <source>
        <dbReference type="Pfam" id="PF04419"/>
    </source>
</evidence>
<evidence type="ECO:0000256" key="1">
    <source>
        <dbReference type="SAM" id="MobiDB-lite"/>
    </source>
</evidence>
<dbReference type="STRING" id="454130.A0A0U5C433"/>
<dbReference type="OMA" id="KMRAKQM"/>
<dbReference type="EMBL" id="CDMC01000003">
    <property type="protein sequence ID" value="CEL02524.1"/>
    <property type="molecule type" value="Genomic_DNA"/>
</dbReference>
<sequence>MARGNQRDKAREKNLKEAAKKKSSNTLSGSEFQRKKEDDALKMREKQAKASQLDREEARKFLVVHSSPPALGWTAHRGWARLQVARDK</sequence>
<reference evidence="4" key="1">
    <citation type="journal article" date="2016" name="Genome Announc.">
        <title>Draft genome sequences of fungus Aspergillus calidoustus.</title>
        <authorList>
            <person name="Horn F."/>
            <person name="Linde J."/>
            <person name="Mattern D.J."/>
            <person name="Walther G."/>
            <person name="Guthke R."/>
            <person name="Scherlach K."/>
            <person name="Martin K."/>
            <person name="Brakhage A.A."/>
            <person name="Petzke L."/>
            <person name="Valiante V."/>
        </authorList>
    </citation>
    <scope>NUCLEOTIDE SEQUENCE [LARGE SCALE GENOMIC DNA]</scope>
    <source>
        <strain evidence="4">SF006504</strain>
    </source>
</reference>
<evidence type="ECO:0000313" key="3">
    <source>
        <dbReference type="EMBL" id="CEL02524.1"/>
    </source>
</evidence>
<dbReference type="InterPro" id="IPR007513">
    <property type="entry name" value="SERF-like_N"/>
</dbReference>
<protein>
    <recommendedName>
        <fullName evidence="2">Small EDRK-rich factor-like N-terminal domain-containing protein</fullName>
    </recommendedName>
</protein>
<feature type="compositionally biased region" description="Basic and acidic residues" evidence="1">
    <location>
        <begin position="32"/>
        <end position="54"/>
    </location>
</feature>
<organism evidence="3 4">
    <name type="scientific">Aspergillus calidoustus</name>
    <dbReference type="NCBI Taxonomy" id="454130"/>
    <lineage>
        <taxon>Eukaryota</taxon>
        <taxon>Fungi</taxon>
        <taxon>Dikarya</taxon>
        <taxon>Ascomycota</taxon>
        <taxon>Pezizomycotina</taxon>
        <taxon>Eurotiomycetes</taxon>
        <taxon>Eurotiomycetidae</taxon>
        <taxon>Eurotiales</taxon>
        <taxon>Aspergillaceae</taxon>
        <taxon>Aspergillus</taxon>
        <taxon>Aspergillus subgen. Nidulantes</taxon>
    </lineage>
</organism>
<dbReference type="AlphaFoldDB" id="A0A0U5C433"/>
<accession>A0A0U5C433</accession>
<dbReference type="Pfam" id="PF04419">
    <property type="entry name" value="SERF-like_N"/>
    <property type="match status" value="1"/>
</dbReference>
<gene>
    <name evidence="3" type="ORF">ASPCAL03693</name>
</gene>
<proteinExistence type="predicted"/>
<feature type="region of interest" description="Disordered" evidence="1">
    <location>
        <begin position="1"/>
        <end position="54"/>
    </location>
</feature>
<evidence type="ECO:0000313" key="4">
    <source>
        <dbReference type="Proteomes" id="UP000054771"/>
    </source>
</evidence>
<name>A0A0U5C433_ASPCI</name>
<dbReference type="Proteomes" id="UP000054771">
    <property type="component" value="Unassembled WGS sequence"/>
</dbReference>